<keyword evidence="8" id="KW-1185">Reference proteome</keyword>
<dbReference type="InterPro" id="IPR051877">
    <property type="entry name" value="Centriole_BasalBody_StrucProt"/>
</dbReference>
<feature type="region of interest" description="Disordered" evidence="6">
    <location>
        <begin position="256"/>
        <end position="283"/>
    </location>
</feature>
<feature type="region of interest" description="Disordered" evidence="6">
    <location>
        <begin position="909"/>
        <end position="948"/>
    </location>
</feature>
<evidence type="ECO:0000313" key="7">
    <source>
        <dbReference type="EMBL" id="CAK8684452.1"/>
    </source>
</evidence>
<evidence type="ECO:0000256" key="6">
    <source>
        <dbReference type="SAM" id="MobiDB-lite"/>
    </source>
</evidence>
<gene>
    <name evidence="7" type="ORF">CVLEPA_LOCUS15435</name>
</gene>
<sequence length="948" mass="109279">MSYRTRTRSSPRVEGRDREIDRLNRSLEGGRPHDVVSLEAKNRSNERLISHLNLQVDYLQQTNQELEDRIQELEDGKGVAVAESQRLGREVDRLHSELRDIDRLAQQLEQEKQEAVVAADREVHEAKLELRSSQRQGDSVESRLIEANTVRDRLLTENGDLQAELEGTKLDVERLNGLLDKVQSDKRLLSDKVQTLSGKEKSMILELEQYRISPSRARRRDKSPSKLDSFVRTLEQERDHYREECDLLQSMLREYKNKGSRSSSPRSKSPSRPPSRKGGDTSSEAYQQLLRERDELQTMLNKFERHMAEIQANVKVLTQERDKTNSLYEQTNDELQRLRREYVRSPKSPKASLTAQAILRRVENERDTSIADLRRMTTERDSLRERLKIQQEQSINERSRLEQRAEDLENKARALAQERIDLQSRVDSLTDVNLAQEDDIKALRLKIQQIEDDYQAVRNELEDVRALKTQVEASLDNTQRNLSRKSTDLALSEDRVRTLENRVSELLDTASKQTEEAAGLRATATSLDREKDALQAALDERTERAATLDEQLARRERDISDMRVSISNLEAKLDRAGDDLASSEREVRSLRRQLDSTQSDLSDNSRAKESAMRENRRLQDDLSTLTRENQDINLELDDAMRDRDDLKTKVQDDMARISILEGNLASKERELQDVLDQYRKVSSERDSAESRYRVSSDETQTMRNELIAADSDRKRYSDKIAVLERDIAGHLHARQTYEAQVSSLTSAVANLESELDRVRGERHNLQEDLQSIRDLNAKLDSNKELIARNLASKNVEHEQLQAGYEDLNRELEIVHKHLETERVGNKNLEDLVAGAREKEFQAQLDAQEQKSEGQLLRDKLALNESKMQSMSREVASLRDRTSQLDAELEVTKRHLTNERYERERAIQELRRHGLPSPGLSRLSRPLSPTSRGSRSGSPAKVSFLDDGR</sequence>
<evidence type="ECO:0000256" key="1">
    <source>
        <dbReference type="ARBA" id="ARBA00004114"/>
    </source>
</evidence>
<dbReference type="Proteomes" id="UP001642483">
    <property type="component" value="Unassembled WGS sequence"/>
</dbReference>
<comment type="subcellular location">
    <subcellularLocation>
        <location evidence="1">Cytoplasm</location>
        <location evidence="1">Cytoskeleton</location>
        <location evidence="1">Microtubule organizing center</location>
        <location evidence="1">Centrosome</location>
        <location evidence="1">Centriole</location>
    </subcellularLocation>
</comment>
<accession>A0ABP0FXY2</accession>
<keyword evidence="5" id="KW-0175">Coiled coil</keyword>
<dbReference type="PANTHER" id="PTHR20544:SF0">
    <property type="entry name" value="NUCLEOPROTEIN TPR_MLP1 DOMAIN-CONTAINING PROTEIN"/>
    <property type="match status" value="1"/>
</dbReference>
<dbReference type="PANTHER" id="PTHR20544">
    <property type="entry name" value="CENTROSOMAL PROTEIN CEP135"/>
    <property type="match status" value="1"/>
</dbReference>
<feature type="compositionally biased region" description="Basic and acidic residues" evidence="6">
    <location>
        <begin position="11"/>
        <end position="30"/>
    </location>
</feature>
<keyword evidence="2" id="KW-0963">Cytoplasm</keyword>
<feature type="compositionally biased region" description="Basic and acidic residues" evidence="6">
    <location>
        <begin position="603"/>
        <end position="620"/>
    </location>
</feature>
<feature type="compositionally biased region" description="Low complexity" evidence="6">
    <location>
        <begin position="914"/>
        <end position="937"/>
    </location>
</feature>
<comment type="caution">
    <text evidence="7">The sequence shown here is derived from an EMBL/GenBank/DDBJ whole genome shotgun (WGS) entry which is preliminary data.</text>
</comment>
<evidence type="ECO:0000256" key="2">
    <source>
        <dbReference type="ARBA" id="ARBA00022490"/>
    </source>
</evidence>
<evidence type="ECO:0008006" key="9">
    <source>
        <dbReference type="Google" id="ProtNLM"/>
    </source>
</evidence>
<feature type="coiled-coil region" evidence="5">
    <location>
        <begin position="734"/>
        <end position="810"/>
    </location>
</feature>
<feature type="region of interest" description="Disordered" evidence="6">
    <location>
        <begin position="1"/>
        <end position="30"/>
    </location>
</feature>
<feature type="compositionally biased region" description="Basic and acidic residues" evidence="6">
    <location>
        <begin position="575"/>
        <end position="594"/>
    </location>
</feature>
<feature type="compositionally biased region" description="Low complexity" evidence="6">
    <location>
        <begin position="260"/>
        <end position="270"/>
    </location>
</feature>
<feature type="region of interest" description="Disordered" evidence="6">
    <location>
        <begin position="575"/>
        <end position="624"/>
    </location>
</feature>
<keyword evidence="3" id="KW-0206">Cytoskeleton</keyword>
<evidence type="ECO:0000256" key="4">
    <source>
        <dbReference type="ARBA" id="ARBA00038123"/>
    </source>
</evidence>
<comment type="similarity">
    <text evidence="4">Belongs to the CEP135/TSGA10 family.</text>
</comment>
<evidence type="ECO:0000256" key="5">
    <source>
        <dbReference type="SAM" id="Coils"/>
    </source>
</evidence>
<feature type="coiled-coil region" evidence="5">
    <location>
        <begin position="49"/>
        <end position="136"/>
    </location>
</feature>
<protein>
    <recommendedName>
        <fullName evidence="9">Centrosomal protein of 135 kDa</fullName>
    </recommendedName>
</protein>
<feature type="coiled-coil region" evidence="5">
    <location>
        <begin position="860"/>
        <end position="887"/>
    </location>
</feature>
<dbReference type="Gene3D" id="1.10.287.1490">
    <property type="match status" value="1"/>
</dbReference>
<organism evidence="7 8">
    <name type="scientific">Clavelina lepadiformis</name>
    <name type="common">Light-bulb sea squirt</name>
    <name type="synonym">Ascidia lepadiformis</name>
    <dbReference type="NCBI Taxonomy" id="159417"/>
    <lineage>
        <taxon>Eukaryota</taxon>
        <taxon>Metazoa</taxon>
        <taxon>Chordata</taxon>
        <taxon>Tunicata</taxon>
        <taxon>Ascidiacea</taxon>
        <taxon>Aplousobranchia</taxon>
        <taxon>Clavelinidae</taxon>
        <taxon>Clavelina</taxon>
    </lineage>
</organism>
<dbReference type="EMBL" id="CAWYQH010000097">
    <property type="protein sequence ID" value="CAK8684452.1"/>
    <property type="molecule type" value="Genomic_DNA"/>
</dbReference>
<evidence type="ECO:0000313" key="8">
    <source>
        <dbReference type="Proteomes" id="UP001642483"/>
    </source>
</evidence>
<proteinExistence type="inferred from homology"/>
<name>A0ABP0FXY2_CLALP</name>
<reference evidence="7 8" key="1">
    <citation type="submission" date="2024-02" db="EMBL/GenBank/DDBJ databases">
        <authorList>
            <person name="Daric V."/>
            <person name="Darras S."/>
        </authorList>
    </citation>
    <scope>NUCLEOTIDE SEQUENCE [LARGE SCALE GENOMIC DNA]</scope>
</reference>
<dbReference type="Gene3D" id="1.20.5.340">
    <property type="match status" value="1"/>
</dbReference>
<evidence type="ECO:0000256" key="3">
    <source>
        <dbReference type="ARBA" id="ARBA00023212"/>
    </source>
</evidence>